<evidence type="ECO:0000313" key="6">
    <source>
        <dbReference type="Proteomes" id="UP001519292"/>
    </source>
</evidence>
<name>A0ABS4MF06_9LACO</name>
<dbReference type="InterPro" id="IPR004341">
    <property type="entry name" value="CAT_RNA-bd_dom"/>
</dbReference>
<dbReference type="Proteomes" id="UP001519292">
    <property type="component" value="Unassembled WGS sequence"/>
</dbReference>
<dbReference type="InterPro" id="IPR050661">
    <property type="entry name" value="BglG_antiterminators"/>
</dbReference>
<dbReference type="SUPFAM" id="SSF63520">
    <property type="entry name" value="PTS-regulatory domain, PRD"/>
    <property type="match status" value="2"/>
</dbReference>
<reference evidence="5 6" key="1">
    <citation type="submission" date="2021-03" db="EMBL/GenBank/DDBJ databases">
        <title>Genomic Encyclopedia of Type Strains, Phase IV (KMG-IV): sequencing the most valuable type-strain genomes for metagenomic binning, comparative biology and taxonomic classification.</title>
        <authorList>
            <person name="Goeker M."/>
        </authorList>
    </citation>
    <scope>NUCLEOTIDE SEQUENCE [LARGE SCALE GENOMIC DNA]</scope>
    <source>
        <strain evidence="5 6">DSM 101872</strain>
    </source>
</reference>
<dbReference type="EMBL" id="JAGGLU010000007">
    <property type="protein sequence ID" value="MBP2058229.1"/>
    <property type="molecule type" value="Genomic_DNA"/>
</dbReference>
<dbReference type="Pfam" id="PF00874">
    <property type="entry name" value="PRD"/>
    <property type="match status" value="2"/>
</dbReference>
<dbReference type="InterPro" id="IPR011608">
    <property type="entry name" value="PRD"/>
</dbReference>
<evidence type="ECO:0000256" key="1">
    <source>
        <dbReference type="ARBA" id="ARBA00022737"/>
    </source>
</evidence>
<evidence type="ECO:0000256" key="3">
    <source>
        <dbReference type="ARBA" id="ARBA00023163"/>
    </source>
</evidence>
<feature type="domain" description="PRD" evidence="4">
    <location>
        <begin position="167"/>
        <end position="278"/>
    </location>
</feature>
<dbReference type="Pfam" id="PF03123">
    <property type="entry name" value="CAT_RBD"/>
    <property type="match status" value="1"/>
</dbReference>
<sequence>MRVIKKINNNVAVCQDGNGQELIALGKGIGFPKTPYELTDLSKIDMTFYRVSSQMIDLLKEIPSEVLAVSAHIVQLARQKSNSNLSSNVVFSLADHINFAIERVKKGLTFDFSLTYDIEHLYSNEYAIGQIALKLIQEDLNVSLPNEEATAIAMHFINAAEISGEKIDKNSNDNLLQMVITKIESHFDITINRKSFAFNRFKIHFQYYLQRLQDNKQISGEITSSLIKDFSTNKKSVYKCGQDIVVTIDQQLHTQTTDDEMFYLMIYINRMISKTIAE</sequence>
<dbReference type="InterPro" id="IPR036650">
    <property type="entry name" value="CAT_RNA-bd_dom_sf"/>
</dbReference>
<evidence type="ECO:0000259" key="4">
    <source>
        <dbReference type="PROSITE" id="PS51372"/>
    </source>
</evidence>
<dbReference type="Gene3D" id="2.30.24.10">
    <property type="entry name" value="CAT RNA-binding domain"/>
    <property type="match status" value="1"/>
</dbReference>
<proteinExistence type="predicted"/>
<accession>A0ABS4MF06</accession>
<comment type="caution">
    <text evidence="5">The sequence shown here is derived from an EMBL/GenBank/DDBJ whole genome shotgun (WGS) entry which is preliminary data.</text>
</comment>
<dbReference type="SUPFAM" id="SSF50151">
    <property type="entry name" value="SacY-like RNA-binding domain"/>
    <property type="match status" value="1"/>
</dbReference>
<protein>
    <submittedName>
        <fullName evidence="5">Beta-glucoside operon transcriptional antiterminator</fullName>
    </submittedName>
</protein>
<feature type="domain" description="PRD" evidence="4">
    <location>
        <begin position="61"/>
        <end position="166"/>
    </location>
</feature>
<dbReference type="SMART" id="SM01061">
    <property type="entry name" value="CAT_RBD"/>
    <property type="match status" value="1"/>
</dbReference>
<keyword evidence="3" id="KW-0804">Transcription</keyword>
<dbReference type="PROSITE" id="PS51372">
    <property type="entry name" value="PRD_2"/>
    <property type="match status" value="2"/>
</dbReference>
<keyword evidence="6" id="KW-1185">Reference proteome</keyword>
<evidence type="ECO:0000256" key="2">
    <source>
        <dbReference type="ARBA" id="ARBA00023015"/>
    </source>
</evidence>
<dbReference type="InterPro" id="IPR036634">
    <property type="entry name" value="PRD_sf"/>
</dbReference>
<dbReference type="PANTHER" id="PTHR30185">
    <property type="entry name" value="CRYPTIC BETA-GLUCOSIDE BGL OPERON ANTITERMINATOR"/>
    <property type="match status" value="1"/>
</dbReference>
<dbReference type="RefSeq" id="WP_209686971.1">
    <property type="nucleotide sequence ID" value="NZ_JAGGLU010000007.1"/>
</dbReference>
<keyword evidence="1" id="KW-0677">Repeat</keyword>
<dbReference type="Gene3D" id="1.10.1790.10">
    <property type="entry name" value="PRD domain"/>
    <property type="match status" value="2"/>
</dbReference>
<keyword evidence="2" id="KW-0805">Transcription regulation</keyword>
<dbReference type="PANTHER" id="PTHR30185:SF18">
    <property type="entry name" value="TRANSCRIPTIONAL REGULATOR MTLR"/>
    <property type="match status" value="1"/>
</dbReference>
<evidence type="ECO:0000313" key="5">
    <source>
        <dbReference type="EMBL" id="MBP2058229.1"/>
    </source>
</evidence>
<gene>
    <name evidence="5" type="ORF">J2Z60_001406</name>
</gene>
<organism evidence="5 6">
    <name type="scientific">Lactobacillus colini</name>
    <dbReference type="NCBI Taxonomy" id="1819254"/>
    <lineage>
        <taxon>Bacteria</taxon>
        <taxon>Bacillati</taxon>
        <taxon>Bacillota</taxon>
        <taxon>Bacilli</taxon>
        <taxon>Lactobacillales</taxon>
        <taxon>Lactobacillaceae</taxon>
        <taxon>Lactobacillus</taxon>
    </lineage>
</organism>